<dbReference type="PANTHER" id="PTHR12601:SF45">
    <property type="entry name" value="PROTEIN REDUCED CHLOROPLAST COVERAGE 3"/>
    <property type="match status" value="1"/>
</dbReference>
<dbReference type="InterPro" id="IPR011990">
    <property type="entry name" value="TPR-like_helical_dom_sf"/>
</dbReference>
<dbReference type="Proteomes" id="UP001443914">
    <property type="component" value="Unassembled WGS sequence"/>
</dbReference>
<dbReference type="InterPro" id="IPR027523">
    <property type="entry name" value="CLU_prot"/>
</dbReference>
<sequence>MLLIVEQNCLWPLSSDENWCLQSSFRSIISHRRFQATVYQQKALDINERELGPDHPDTMKSYGDLSVFYYRPQQIELALKWAKSTHSWLRKAYDFKKICRLEDK</sequence>
<dbReference type="EMBL" id="JBDFQZ010000003">
    <property type="protein sequence ID" value="KAK9742482.1"/>
    <property type="molecule type" value="Genomic_DNA"/>
</dbReference>
<keyword evidence="2" id="KW-1185">Reference proteome</keyword>
<dbReference type="GO" id="GO:0005737">
    <property type="term" value="C:cytoplasm"/>
    <property type="evidence" value="ECO:0007669"/>
    <property type="project" value="TreeGrafter"/>
</dbReference>
<proteinExistence type="predicted"/>
<dbReference type="Gene3D" id="1.25.40.10">
    <property type="entry name" value="Tetratricopeptide repeat domain"/>
    <property type="match status" value="1"/>
</dbReference>
<gene>
    <name evidence="1" type="ORF">RND81_03G176100</name>
</gene>
<dbReference type="PANTHER" id="PTHR12601">
    <property type="entry name" value="EUKARYOTIC TRANSLATION INITIATION FACTOR 3 SUBUNIT EIF-3"/>
    <property type="match status" value="1"/>
</dbReference>
<organism evidence="1 2">
    <name type="scientific">Saponaria officinalis</name>
    <name type="common">Common soapwort</name>
    <name type="synonym">Lychnis saponaria</name>
    <dbReference type="NCBI Taxonomy" id="3572"/>
    <lineage>
        <taxon>Eukaryota</taxon>
        <taxon>Viridiplantae</taxon>
        <taxon>Streptophyta</taxon>
        <taxon>Embryophyta</taxon>
        <taxon>Tracheophyta</taxon>
        <taxon>Spermatophyta</taxon>
        <taxon>Magnoliopsida</taxon>
        <taxon>eudicotyledons</taxon>
        <taxon>Gunneridae</taxon>
        <taxon>Pentapetalae</taxon>
        <taxon>Caryophyllales</taxon>
        <taxon>Caryophyllaceae</taxon>
        <taxon>Caryophylleae</taxon>
        <taxon>Saponaria</taxon>
    </lineage>
</organism>
<comment type="caution">
    <text evidence="1">The sequence shown here is derived from an EMBL/GenBank/DDBJ whole genome shotgun (WGS) entry which is preliminary data.</text>
</comment>
<dbReference type="AlphaFoldDB" id="A0AAW1MBI1"/>
<reference evidence="1" key="1">
    <citation type="submission" date="2024-03" db="EMBL/GenBank/DDBJ databases">
        <title>WGS assembly of Saponaria officinalis var. Norfolk2.</title>
        <authorList>
            <person name="Jenkins J."/>
            <person name="Shu S."/>
            <person name="Grimwood J."/>
            <person name="Barry K."/>
            <person name="Goodstein D."/>
            <person name="Schmutz J."/>
            <person name="Leebens-Mack J."/>
            <person name="Osbourn A."/>
        </authorList>
    </citation>
    <scope>NUCLEOTIDE SEQUENCE [LARGE SCALE GENOMIC DNA]</scope>
    <source>
        <strain evidence="1">JIC</strain>
    </source>
</reference>
<name>A0AAW1MBI1_SAPOF</name>
<evidence type="ECO:0000313" key="1">
    <source>
        <dbReference type="EMBL" id="KAK9742482.1"/>
    </source>
</evidence>
<accession>A0AAW1MBI1</accession>
<evidence type="ECO:0000313" key="2">
    <source>
        <dbReference type="Proteomes" id="UP001443914"/>
    </source>
</evidence>
<protein>
    <submittedName>
        <fullName evidence="1">Uncharacterized protein</fullName>
    </submittedName>
</protein>
<dbReference type="Pfam" id="PF13424">
    <property type="entry name" value="TPR_12"/>
    <property type="match status" value="1"/>
</dbReference>